<gene>
    <name evidence="1" type="ORF">UFOPK1740_00054</name>
</gene>
<evidence type="ECO:0000313" key="1">
    <source>
        <dbReference type="EMBL" id="CAB4568795.1"/>
    </source>
</evidence>
<dbReference type="AlphaFoldDB" id="A0A6J6E0S5"/>
<organism evidence="1">
    <name type="scientific">freshwater metagenome</name>
    <dbReference type="NCBI Taxonomy" id="449393"/>
    <lineage>
        <taxon>unclassified sequences</taxon>
        <taxon>metagenomes</taxon>
        <taxon>ecological metagenomes</taxon>
    </lineage>
</organism>
<dbReference type="EMBL" id="CAEZTU010000002">
    <property type="protein sequence ID" value="CAB4568795.1"/>
    <property type="molecule type" value="Genomic_DNA"/>
</dbReference>
<protein>
    <submittedName>
        <fullName evidence="1">Unannotated protein</fullName>
    </submittedName>
</protein>
<name>A0A6J6E0S5_9ZZZZ</name>
<sequence length="88" mass="9538">MTLSTLEIPSISTSSKIKSVAASVDGSFWATKDATRAIISASWLLEIISKSSITCETDFEYSFATSKASWGAVFLKTSPFTLMLFLSK</sequence>
<reference evidence="1" key="1">
    <citation type="submission" date="2020-05" db="EMBL/GenBank/DDBJ databases">
        <authorList>
            <person name="Chiriac C."/>
            <person name="Salcher M."/>
            <person name="Ghai R."/>
            <person name="Kavagutti S V."/>
        </authorList>
    </citation>
    <scope>NUCLEOTIDE SEQUENCE</scope>
</reference>
<accession>A0A6J6E0S5</accession>
<proteinExistence type="predicted"/>